<dbReference type="EMBL" id="JRUE01000261">
    <property type="protein sequence ID" value="KXZ62506.1"/>
    <property type="molecule type" value="Genomic_DNA"/>
</dbReference>
<dbReference type="Pfam" id="PF16036">
    <property type="entry name" value="Chalcone_3"/>
    <property type="match status" value="1"/>
</dbReference>
<feature type="domain" description="Chalcone isomerase" evidence="1">
    <location>
        <begin position="58"/>
        <end position="164"/>
    </location>
</feature>
<comment type="caution">
    <text evidence="2">The sequence shown here is derived from an EMBL/GenBank/DDBJ whole genome shotgun (WGS) entry which is preliminary data.</text>
</comment>
<dbReference type="InterPro" id="IPR016087">
    <property type="entry name" value="Chalcone_isomerase"/>
</dbReference>
<evidence type="ECO:0000259" key="1">
    <source>
        <dbReference type="Pfam" id="PF16036"/>
    </source>
</evidence>
<dbReference type="Proteomes" id="UP000075680">
    <property type="component" value="Unassembled WGS sequence"/>
</dbReference>
<dbReference type="AlphaFoldDB" id="A0A150HJ57"/>
<name>A0A150HJ57_9GAMM</name>
<gene>
    <name evidence="2" type="ORF">AVENLUH5627_03489</name>
</gene>
<sequence>MNTRLISIMTRLCILFLLIPIKLAHANIQICKTAPLLVTSKSVGSVSYYAENCHQNWENQNIRLDFTYSQNIPEWAFKRAATHFLKKNVANFSNNSALNHITELYKPVKKGDLYSLNYNQLNKTLSLSLNQKPLGSITDQQANQYFKIWFGSSPFNAKLKQQLLNQ</sequence>
<organism evidence="2 3">
    <name type="scientific">Acinetobacter venetianus</name>
    <dbReference type="NCBI Taxonomy" id="52133"/>
    <lineage>
        <taxon>Bacteria</taxon>
        <taxon>Pseudomonadati</taxon>
        <taxon>Pseudomonadota</taxon>
        <taxon>Gammaproteobacteria</taxon>
        <taxon>Moraxellales</taxon>
        <taxon>Moraxellaceae</taxon>
        <taxon>Acinetobacter</taxon>
    </lineage>
</organism>
<reference evidence="2 3" key="1">
    <citation type="journal article" date="2016" name="Sci. Rep.">
        <title>Genomic and phenotypic characterization of the species Acinetobacter venetianus.</title>
        <authorList>
            <person name="Fondi M."/>
            <person name="Maida I."/>
            <person name="Perrin E."/>
            <person name="Orlandini V."/>
            <person name="La Torre L."/>
            <person name="Bosi E."/>
            <person name="Negroni A."/>
            <person name="Zanaroli G."/>
            <person name="Fava F."/>
            <person name="Decorosi F."/>
            <person name="Giovannetti L."/>
            <person name="Viti C."/>
            <person name="Vaneechoutte M."/>
            <person name="Dijkshoorn L."/>
            <person name="Fani R."/>
        </authorList>
    </citation>
    <scope>NUCLEOTIDE SEQUENCE [LARGE SCALE GENOMIC DNA]</scope>
    <source>
        <strain evidence="2 3">LUH5627</strain>
    </source>
</reference>
<evidence type="ECO:0000313" key="2">
    <source>
        <dbReference type="EMBL" id="KXZ62506.1"/>
    </source>
</evidence>
<proteinExistence type="predicted"/>
<dbReference type="PATRIC" id="fig|52133.18.peg.3574"/>
<protein>
    <recommendedName>
        <fullName evidence="1">Chalcone isomerase domain-containing protein</fullName>
    </recommendedName>
</protein>
<accession>A0A150HJ57</accession>
<evidence type="ECO:0000313" key="3">
    <source>
        <dbReference type="Proteomes" id="UP000075680"/>
    </source>
</evidence>